<dbReference type="SUPFAM" id="SSF52540">
    <property type="entry name" value="P-loop containing nucleoside triphosphate hydrolases"/>
    <property type="match status" value="1"/>
</dbReference>
<dbReference type="Pfam" id="PF13238">
    <property type="entry name" value="AAA_18"/>
    <property type="match status" value="1"/>
</dbReference>
<gene>
    <name evidence="1" type="ORF">P7H27_03790</name>
</gene>
<dbReference type="Proteomes" id="UP001181046">
    <property type="component" value="Unassembled WGS sequence"/>
</dbReference>
<name>A0ABU3F887_9ENTE</name>
<organism evidence="1 2">
    <name type="scientific">Enterococcus xiangfangensis</name>
    <dbReference type="NCBI Taxonomy" id="1296537"/>
    <lineage>
        <taxon>Bacteria</taxon>
        <taxon>Bacillati</taxon>
        <taxon>Bacillota</taxon>
        <taxon>Bacilli</taxon>
        <taxon>Lactobacillales</taxon>
        <taxon>Enterococcaceae</taxon>
        <taxon>Enterococcus</taxon>
    </lineage>
</organism>
<keyword evidence="2" id="KW-1185">Reference proteome</keyword>
<accession>A0ABU3F887</accession>
<reference evidence="1" key="1">
    <citation type="submission" date="2023-03" db="EMBL/GenBank/DDBJ databases">
        <authorList>
            <person name="Shen W."/>
            <person name="Cai J."/>
        </authorList>
    </citation>
    <scope>NUCLEOTIDE SEQUENCE</scope>
    <source>
        <strain evidence="1">P66-3</strain>
    </source>
</reference>
<dbReference type="EMBL" id="JARQAJ010000001">
    <property type="protein sequence ID" value="MDT2758879.1"/>
    <property type="molecule type" value="Genomic_DNA"/>
</dbReference>
<evidence type="ECO:0000313" key="2">
    <source>
        <dbReference type="Proteomes" id="UP001181046"/>
    </source>
</evidence>
<protein>
    <submittedName>
        <fullName evidence="1">AAA family ATPase</fullName>
    </submittedName>
</protein>
<sequence length="185" mass="20356">MTKGRIVIITGTPATGKSTVSAYLSTHSDQEKSVHMHTDDFYHLIKKGSIAPHLAAADTQNGVVIAAFLAATKVFAENGYEVIVDGIIGPWFLTPWITAAADHDIHYIILRASKEETLARGIQREKRTAQTTTELIEVMWDQFNQLGAFESHVIDTTTQSVEQSVAKIKSHLQDRSLLLSASEPK</sequence>
<dbReference type="Gene3D" id="3.40.50.300">
    <property type="entry name" value="P-loop containing nucleotide triphosphate hydrolases"/>
    <property type="match status" value="1"/>
</dbReference>
<dbReference type="RefSeq" id="WP_311829516.1">
    <property type="nucleotide sequence ID" value="NZ_JARQAJ010000001.1"/>
</dbReference>
<dbReference type="InterPro" id="IPR027417">
    <property type="entry name" value="P-loop_NTPase"/>
</dbReference>
<evidence type="ECO:0000313" key="1">
    <source>
        <dbReference type="EMBL" id="MDT2758879.1"/>
    </source>
</evidence>
<proteinExistence type="predicted"/>
<comment type="caution">
    <text evidence="1">The sequence shown here is derived from an EMBL/GenBank/DDBJ whole genome shotgun (WGS) entry which is preliminary data.</text>
</comment>